<dbReference type="Proteomes" id="UP000178532">
    <property type="component" value="Unassembled WGS sequence"/>
</dbReference>
<organism evidence="1 2">
    <name type="scientific">Candidatus Kaiserbacteria bacterium RIFCSPHIGHO2_02_FULL_54_22</name>
    <dbReference type="NCBI Taxonomy" id="1798495"/>
    <lineage>
        <taxon>Bacteria</taxon>
        <taxon>Candidatus Kaiseribacteriota</taxon>
    </lineage>
</organism>
<dbReference type="EMBL" id="MFLI01000001">
    <property type="protein sequence ID" value="OGG62897.1"/>
    <property type="molecule type" value="Genomic_DNA"/>
</dbReference>
<sequence length="169" mass="18724">MKEKKYICGGDTFTYNKGYITLPVELNGLPETLSIEGETLQKRASFHVSLLCVKNILSSHPDLEEEILDLFCAFTKENKISFVAYTGEFRFAQDKERKTLVALCAVSNLKECSELLEEKLGIDIPPQPTHVTLYTLQPDAGIGLNSPAEIEGKSVSIQVSEEVRDALGL</sequence>
<protein>
    <submittedName>
        <fullName evidence="1">Uncharacterized protein</fullName>
    </submittedName>
</protein>
<comment type="caution">
    <text evidence="1">The sequence shown here is derived from an EMBL/GenBank/DDBJ whole genome shotgun (WGS) entry which is preliminary data.</text>
</comment>
<evidence type="ECO:0000313" key="2">
    <source>
        <dbReference type="Proteomes" id="UP000178532"/>
    </source>
</evidence>
<name>A0A1F6DNJ9_9BACT</name>
<evidence type="ECO:0000313" key="1">
    <source>
        <dbReference type="EMBL" id="OGG62897.1"/>
    </source>
</evidence>
<gene>
    <name evidence="1" type="ORF">A3C19_02120</name>
</gene>
<accession>A0A1F6DNJ9</accession>
<dbReference type="STRING" id="1798495.A3C19_02120"/>
<dbReference type="AlphaFoldDB" id="A0A1F6DNJ9"/>
<proteinExistence type="predicted"/>
<reference evidence="1 2" key="1">
    <citation type="journal article" date="2016" name="Nat. Commun.">
        <title>Thousands of microbial genomes shed light on interconnected biogeochemical processes in an aquifer system.</title>
        <authorList>
            <person name="Anantharaman K."/>
            <person name="Brown C.T."/>
            <person name="Hug L.A."/>
            <person name="Sharon I."/>
            <person name="Castelle C.J."/>
            <person name="Probst A.J."/>
            <person name="Thomas B.C."/>
            <person name="Singh A."/>
            <person name="Wilkins M.J."/>
            <person name="Karaoz U."/>
            <person name="Brodie E.L."/>
            <person name="Williams K.H."/>
            <person name="Hubbard S.S."/>
            <person name="Banfield J.F."/>
        </authorList>
    </citation>
    <scope>NUCLEOTIDE SEQUENCE [LARGE SCALE GENOMIC DNA]</scope>
</reference>